<feature type="transmembrane region" description="Helical" evidence="7">
    <location>
        <begin position="367"/>
        <end position="387"/>
    </location>
</feature>
<evidence type="ECO:0000256" key="3">
    <source>
        <dbReference type="ARBA" id="ARBA00022692"/>
    </source>
</evidence>
<keyword evidence="3 7" id="KW-0812">Transmembrane</keyword>
<dbReference type="EMBL" id="ML976617">
    <property type="protein sequence ID" value="KAF1844099.1"/>
    <property type="molecule type" value="Genomic_DNA"/>
</dbReference>
<feature type="transmembrane region" description="Helical" evidence="7">
    <location>
        <begin position="393"/>
        <end position="414"/>
    </location>
</feature>
<proteinExistence type="predicted"/>
<protein>
    <submittedName>
        <fullName evidence="8">Amino acid transporter</fullName>
    </submittedName>
</protein>
<feature type="transmembrane region" description="Helical" evidence="7">
    <location>
        <begin position="426"/>
        <end position="451"/>
    </location>
</feature>
<evidence type="ECO:0000313" key="8">
    <source>
        <dbReference type="EMBL" id="KAF1844099.1"/>
    </source>
</evidence>
<keyword evidence="5 7" id="KW-0472">Membrane</keyword>
<feature type="transmembrane region" description="Helical" evidence="7">
    <location>
        <begin position="109"/>
        <end position="133"/>
    </location>
</feature>
<dbReference type="Gene3D" id="1.20.1740.10">
    <property type="entry name" value="Amino acid/polyamine transporter I"/>
    <property type="match status" value="1"/>
</dbReference>
<feature type="transmembrane region" description="Helical" evidence="7">
    <location>
        <begin position="153"/>
        <end position="173"/>
    </location>
</feature>
<feature type="transmembrane region" description="Helical" evidence="7">
    <location>
        <begin position="263"/>
        <end position="285"/>
    </location>
</feature>
<keyword evidence="2" id="KW-0813">Transport</keyword>
<evidence type="ECO:0000256" key="1">
    <source>
        <dbReference type="ARBA" id="ARBA00004141"/>
    </source>
</evidence>
<keyword evidence="9" id="KW-1185">Reference proteome</keyword>
<dbReference type="PIRSF" id="PIRSF006060">
    <property type="entry name" value="AA_transporter"/>
    <property type="match status" value="1"/>
</dbReference>
<reference evidence="8" key="1">
    <citation type="submission" date="2020-01" db="EMBL/GenBank/DDBJ databases">
        <authorList>
            <consortium name="DOE Joint Genome Institute"/>
            <person name="Haridas S."/>
            <person name="Albert R."/>
            <person name="Binder M."/>
            <person name="Bloem J."/>
            <person name="Labutti K."/>
            <person name="Salamov A."/>
            <person name="Andreopoulos B."/>
            <person name="Baker S.E."/>
            <person name="Barry K."/>
            <person name="Bills G."/>
            <person name="Bluhm B.H."/>
            <person name="Cannon C."/>
            <person name="Castanera R."/>
            <person name="Culley D.E."/>
            <person name="Daum C."/>
            <person name="Ezra D."/>
            <person name="Gonzalez J.B."/>
            <person name="Henrissat B."/>
            <person name="Kuo A."/>
            <person name="Liang C."/>
            <person name="Lipzen A."/>
            <person name="Lutzoni F."/>
            <person name="Magnuson J."/>
            <person name="Mondo S."/>
            <person name="Nolan M."/>
            <person name="Ohm R."/>
            <person name="Pangilinan J."/>
            <person name="Park H.-J."/>
            <person name="Ramirez L."/>
            <person name="Alfaro M."/>
            <person name="Sun H."/>
            <person name="Tritt A."/>
            <person name="Yoshinaga Y."/>
            <person name="Zwiers L.-H."/>
            <person name="Turgeon B.G."/>
            <person name="Goodwin S.B."/>
            <person name="Spatafora J.W."/>
            <person name="Crous P.W."/>
            <person name="Grigoriev I.V."/>
        </authorList>
    </citation>
    <scope>NUCLEOTIDE SEQUENCE</scope>
    <source>
        <strain evidence="8">CBS 394.84</strain>
    </source>
</reference>
<sequence length="531" mass="56732">MKPAEPGRIDDEAQLEALGHKGELKRNFSLLSMLGLAFAILNSWTALSSSLSVALPSGGSTSVIWGLLTAGICNLALAASLAEFLSAYPTAGGQYHWVAVITPKRWVPLASWITGWINVSGWIALTTSGGLLASQLISGLIALFHPDFALRPYQVYLIYVAWTLIAFFVNAFLNRLLPYINKTAFIWSIGGFAIICITVLACASPNYASAEFVFTNFINETGWPDGIAWLLGLLQGGFGLTGFDAVAHMIEEIPNASVEGPKIMIYCVAIGTCTGFIFLMVLLFVSGGNTEAIISSSTGPLLQIMHNATSSRAGATCLLMFPLVCILFAEIAIMTTSSRMTYAFARDGGLPASRVFAKVHPRLGQPLNALMLSAGLTILFGLILIGSSSAFNALIAASVVALGVSYAIPVAINVCRGRKMLPPRAFALPTPLGWAANLLGIAYTIVTTVLFLFPPERLVTTSSMNYCVVAFGIILFISTIQWIVDGRKNFTGPRTDMGIEVLEAMKSQEQSGAEPRHPKVAGKEFGNSEVI</sequence>
<comment type="caution">
    <text evidence="8">The sequence shown here is derived from an EMBL/GenBank/DDBJ whole genome shotgun (WGS) entry which is preliminary data.</text>
</comment>
<feature type="transmembrane region" description="Helical" evidence="7">
    <location>
        <begin position="313"/>
        <end position="333"/>
    </location>
</feature>
<dbReference type="GO" id="GO:0015101">
    <property type="term" value="F:organic cation transmembrane transporter activity"/>
    <property type="evidence" value="ECO:0007669"/>
    <property type="project" value="UniProtKB-ARBA"/>
</dbReference>
<feature type="transmembrane region" description="Helical" evidence="7">
    <location>
        <begin position="185"/>
        <end position="207"/>
    </location>
</feature>
<dbReference type="FunFam" id="1.20.1740.10:FF:000046">
    <property type="entry name" value="Amino-acid permease, putative"/>
    <property type="match status" value="1"/>
</dbReference>
<feature type="transmembrane region" description="Helical" evidence="7">
    <location>
        <begin position="30"/>
        <end position="51"/>
    </location>
</feature>
<dbReference type="RefSeq" id="XP_040786662.1">
    <property type="nucleotide sequence ID" value="XM_040935143.1"/>
</dbReference>
<dbReference type="AlphaFoldDB" id="A0A9P4L7A1"/>
<accession>A0A9P4L7A1</accession>
<dbReference type="GeneID" id="63852394"/>
<comment type="subcellular location">
    <subcellularLocation>
        <location evidence="1">Membrane</location>
        <topology evidence="1">Multi-pass membrane protein</topology>
    </subcellularLocation>
</comment>
<feature type="region of interest" description="Disordered" evidence="6">
    <location>
        <begin position="508"/>
        <end position="531"/>
    </location>
</feature>
<feature type="transmembrane region" description="Helical" evidence="7">
    <location>
        <begin position="227"/>
        <end position="251"/>
    </location>
</feature>
<dbReference type="PANTHER" id="PTHR45649">
    <property type="entry name" value="AMINO-ACID PERMEASE BAT1"/>
    <property type="match status" value="1"/>
</dbReference>
<evidence type="ECO:0000256" key="2">
    <source>
        <dbReference type="ARBA" id="ARBA00022448"/>
    </source>
</evidence>
<keyword evidence="4 7" id="KW-1133">Transmembrane helix</keyword>
<organism evidence="8 9">
    <name type="scientific">Cucurbitaria berberidis CBS 394.84</name>
    <dbReference type="NCBI Taxonomy" id="1168544"/>
    <lineage>
        <taxon>Eukaryota</taxon>
        <taxon>Fungi</taxon>
        <taxon>Dikarya</taxon>
        <taxon>Ascomycota</taxon>
        <taxon>Pezizomycotina</taxon>
        <taxon>Dothideomycetes</taxon>
        <taxon>Pleosporomycetidae</taxon>
        <taxon>Pleosporales</taxon>
        <taxon>Pleosporineae</taxon>
        <taxon>Cucurbitariaceae</taxon>
        <taxon>Cucurbitaria</taxon>
    </lineage>
</organism>
<dbReference type="Proteomes" id="UP000800039">
    <property type="component" value="Unassembled WGS sequence"/>
</dbReference>
<evidence type="ECO:0000256" key="6">
    <source>
        <dbReference type="SAM" id="MobiDB-lite"/>
    </source>
</evidence>
<evidence type="ECO:0000256" key="5">
    <source>
        <dbReference type="ARBA" id="ARBA00023136"/>
    </source>
</evidence>
<dbReference type="Pfam" id="PF13520">
    <property type="entry name" value="AA_permease_2"/>
    <property type="match status" value="1"/>
</dbReference>
<evidence type="ECO:0000256" key="7">
    <source>
        <dbReference type="SAM" id="Phobius"/>
    </source>
</evidence>
<feature type="transmembrane region" description="Helical" evidence="7">
    <location>
        <begin position="63"/>
        <end position="88"/>
    </location>
</feature>
<dbReference type="OrthoDB" id="2417308at2759"/>
<dbReference type="GO" id="GO:0016020">
    <property type="term" value="C:membrane"/>
    <property type="evidence" value="ECO:0007669"/>
    <property type="project" value="UniProtKB-SubCell"/>
</dbReference>
<evidence type="ECO:0000256" key="4">
    <source>
        <dbReference type="ARBA" id="ARBA00022989"/>
    </source>
</evidence>
<evidence type="ECO:0000313" key="9">
    <source>
        <dbReference type="Proteomes" id="UP000800039"/>
    </source>
</evidence>
<feature type="transmembrane region" description="Helical" evidence="7">
    <location>
        <begin position="463"/>
        <end position="484"/>
    </location>
</feature>
<dbReference type="PANTHER" id="PTHR45649:SF14">
    <property type="entry name" value="GABA PERMEASE"/>
    <property type="match status" value="1"/>
</dbReference>
<dbReference type="InterPro" id="IPR002293">
    <property type="entry name" value="AA/rel_permease1"/>
</dbReference>
<gene>
    <name evidence="8" type="ORF">K460DRAFT_379111</name>
</gene>
<name>A0A9P4L7A1_9PLEO</name>